<dbReference type="Pfam" id="PF04320">
    <property type="entry name" value="YggL_50S_bp"/>
    <property type="match status" value="1"/>
</dbReference>
<dbReference type="AlphaFoldDB" id="A0A1E5C4Y8"/>
<name>A0A1E5C4Y8_9GAMM</name>
<dbReference type="EMBL" id="AJWN02000065">
    <property type="protein sequence ID" value="OEE60584.1"/>
    <property type="molecule type" value="Genomic_DNA"/>
</dbReference>
<gene>
    <name evidence="1" type="ORF">A1OK_11600</name>
</gene>
<proteinExistence type="predicted"/>
<dbReference type="PANTHER" id="PTHR38778">
    <property type="entry name" value="CYTOPLASMIC PROTEIN-RELATED"/>
    <property type="match status" value="1"/>
</dbReference>
<evidence type="ECO:0000313" key="1">
    <source>
        <dbReference type="EMBL" id="OEE60584.1"/>
    </source>
</evidence>
<dbReference type="GO" id="GO:0005829">
    <property type="term" value="C:cytosol"/>
    <property type="evidence" value="ECO:0007669"/>
    <property type="project" value="TreeGrafter"/>
</dbReference>
<protein>
    <recommendedName>
        <fullName evidence="3">DUF469 domain-containing protein</fullName>
    </recommendedName>
</protein>
<dbReference type="InterPro" id="IPR007416">
    <property type="entry name" value="YggL_50S_bp"/>
</dbReference>
<sequence length="112" mass="12624">MKKRRTKRLRKKLYMDEFAVFGFVVSLRLNTDNDQELSVFMESFAGFAESRELLVGGGGIQNIELVISSALRYGSATDLDIAAVKEWFSKRSEAEITDMGSLVDLHQIDSVE</sequence>
<dbReference type="PANTHER" id="PTHR38778:SF1">
    <property type="entry name" value="CYTOPLASMIC PROTEIN"/>
    <property type="match status" value="1"/>
</dbReference>
<keyword evidence="2" id="KW-1185">Reference proteome</keyword>
<reference evidence="1 2" key="1">
    <citation type="journal article" date="2012" name="Science">
        <title>Ecological populations of bacteria act as socially cohesive units of antibiotic production and resistance.</title>
        <authorList>
            <person name="Cordero O.X."/>
            <person name="Wildschutte H."/>
            <person name="Kirkup B."/>
            <person name="Proehl S."/>
            <person name="Ngo L."/>
            <person name="Hussain F."/>
            <person name="Le Roux F."/>
            <person name="Mincer T."/>
            <person name="Polz M.F."/>
        </authorList>
    </citation>
    <scope>NUCLEOTIDE SEQUENCE [LARGE SCALE GENOMIC DNA]</scope>
    <source>
        <strain evidence="1 2">FF-454</strain>
    </source>
</reference>
<organism evidence="1 2">
    <name type="scientific">Enterovibrio norvegicus FF-454</name>
    <dbReference type="NCBI Taxonomy" id="1185651"/>
    <lineage>
        <taxon>Bacteria</taxon>
        <taxon>Pseudomonadati</taxon>
        <taxon>Pseudomonadota</taxon>
        <taxon>Gammaproteobacteria</taxon>
        <taxon>Vibrionales</taxon>
        <taxon>Vibrionaceae</taxon>
        <taxon>Enterovibrio</taxon>
    </lineage>
</organism>
<evidence type="ECO:0008006" key="3">
    <source>
        <dbReference type="Google" id="ProtNLM"/>
    </source>
</evidence>
<evidence type="ECO:0000313" key="2">
    <source>
        <dbReference type="Proteomes" id="UP000095039"/>
    </source>
</evidence>
<comment type="caution">
    <text evidence="1">The sequence shown here is derived from an EMBL/GenBank/DDBJ whole genome shotgun (WGS) entry which is preliminary data.</text>
</comment>
<accession>A0A1E5C4Y8</accession>
<dbReference type="Proteomes" id="UP000095039">
    <property type="component" value="Unassembled WGS sequence"/>
</dbReference>